<dbReference type="EMBL" id="CP163439">
    <property type="protein sequence ID" value="XDQ38018.1"/>
    <property type="molecule type" value="Genomic_DNA"/>
</dbReference>
<feature type="transmembrane region" description="Helical" evidence="1">
    <location>
        <begin position="59"/>
        <end position="88"/>
    </location>
</feature>
<organism evidence="2">
    <name type="scientific">Streptomyces sp. R28</name>
    <dbReference type="NCBI Taxonomy" id="3238628"/>
    <lineage>
        <taxon>Bacteria</taxon>
        <taxon>Bacillati</taxon>
        <taxon>Actinomycetota</taxon>
        <taxon>Actinomycetes</taxon>
        <taxon>Kitasatosporales</taxon>
        <taxon>Streptomycetaceae</taxon>
        <taxon>Streptomyces</taxon>
    </lineage>
</organism>
<protein>
    <submittedName>
        <fullName evidence="2">Uncharacterized protein</fullName>
    </submittedName>
</protein>
<keyword evidence="1" id="KW-0472">Membrane</keyword>
<evidence type="ECO:0000313" key="2">
    <source>
        <dbReference type="EMBL" id="XDQ38018.1"/>
    </source>
</evidence>
<reference evidence="2" key="1">
    <citation type="submission" date="2024-07" db="EMBL/GenBank/DDBJ databases">
        <authorList>
            <person name="Yu S.T."/>
        </authorList>
    </citation>
    <scope>NUCLEOTIDE SEQUENCE</scope>
    <source>
        <strain evidence="2">R28</strain>
    </source>
</reference>
<keyword evidence="1" id="KW-1133">Transmembrane helix</keyword>
<name>A0AB39Q9E6_9ACTN</name>
<dbReference type="AlphaFoldDB" id="A0AB39Q9E6"/>
<gene>
    <name evidence="2" type="ORF">AB5J49_34270</name>
</gene>
<feature type="transmembrane region" description="Helical" evidence="1">
    <location>
        <begin position="35"/>
        <end position="53"/>
    </location>
</feature>
<accession>A0AB39Q9E6</accession>
<sequence>MPDNMQGARAPGTLDTAALREKLTTRMWWAGIRNTVIYAFMAFGVPPLGAAANRAGMSWIFIIGGPMILVGIFGLLASLSTIPIAVLLTRTCRRTLAQYSFDTYCPQIAKVDGAKATKGRPKSMTLTLHTAEGHESPLMRMNPIPRRGPWRNPWPEGIENGVYVAGDLPFGAVGYVPSSGTFFFMQPADWDATAQDRELATPDRVSRAQDASLTRKVI</sequence>
<keyword evidence="1" id="KW-0812">Transmembrane</keyword>
<evidence type="ECO:0000256" key="1">
    <source>
        <dbReference type="SAM" id="Phobius"/>
    </source>
</evidence>
<proteinExistence type="predicted"/>
<dbReference type="RefSeq" id="WP_369172731.1">
    <property type="nucleotide sequence ID" value="NZ_CP163439.1"/>
</dbReference>